<gene>
    <name evidence="1" type="ORF">A9A59_1517</name>
</gene>
<name>A0A2A9HHL2_TEPT2</name>
<keyword evidence="2" id="KW-1185">Reference proteome</keyword>
<organism evidence="1 2">
    <name type="scientific">Tepidiforma thermophila (strain KCTC 52669 / CGMCC 1.13589 / G233)</name>
    <dbReference type="NCBI Taxonomy" id="2761530"/>
    <lineage>
        <taxon>Bacteria</taxon>
        <taxon>Bacillati</taxon>
        <taxon>Chloroflexota</taxon>
        <taxon>Tepidiformia</taxon>
        <taxon>Tepidiformales</taxon>
        <taxon>Tepidiformaceae</taxon>
        <taxon>Tepidiforma</taxon>
    </lineage>
</organism>
<reference evidence="1 2" key="1">
    <citation type="submission" date="2017-09" db="EMBL/GenBank/DDBJ databases">
        <title>Sequencing the genomes of two abundant thermophiles in Great Basin hot springs: Thermocrinis jamiesonii and novel Chloroflexi Thermoflexus hugenholtzii.</title>
        <authorList>
            <person name="Hedlund B."/>
        </authorList>
    </citation>
    <scope>NUCLEOTIDE SEQUENCE [LARGE SCALE GENOMIC DNA]</scope>
    <source>
        <strain evidence="1 2">G233</strain>
    </source>
</reference>
<dbReference type="Gene3D" id="1.50.10.20">
    <property type="match status" value="1"/>
</dbReference>
<dbReference type="Proteomes" id="UP000223071">
    <property type="component" value="Unassembled WGS sequence"/>
</dbReference>
<proteinExistence type="predicted"/>
<sequence length="392" mass="43030">MKRPLLLTVAAWAIGAVALRITLLAPQHCPAVTPSEAFDAARLAAAWIEANQYPDGSYVYEYSIERDIDLPGYNVVRHAGVTMALYQLAAAGDPSVLPTADRGLDWMSRNLYRHADWAALRDPGNGSVRLGATALMLASLLQRRIATEDPRYDGLMRELARGMLVLQLPDGAFLNRWDPVALQPVPGERSKYATGEAFWALTLMHRIFPGEGWDAPARRTARYLADDRDRVENLQYPPWADQWAAYGFGEMASWGLTESDVRYLEALAARFGLLVRTESARRDTVLSRLFRGRQARAAGMGTWGEGLAGLRQAADADPRLAHLRPAIDERLACVAGMLRDRQVSGTRAAAAPSPVRATGAWFTEGVTRMDDQQHALSALLLASLILSGKDPP</sequence>
<dbReference type="SUPFAM" id="SSF48239">
    <property type="entry name" value="Terpenoid cyclases/Protein prenyltransferases"/>
    <property type="match status" value="1"/>
</dbReference>
<evidence type="ECO:0000313" key="2">
    <source>
        <dbReference type="Proteomes" id="UP000223071"/>
    </source>
</evidence>
<comment type="caution">
    <text evidence="1">The sequence shown here is derived from an EMBL/GenBank/DDBJ whole genome shotgun (WGS) entry which is preliminary data.</text>
</comment>
<protein>
    <submittedName>
        <fullName evidence="1">Uncharacterized protein</fullName>
    </submittedName>
</protein>
<dbReference type="RefSeq" id="WP_098503694.1">
    <property type="nucleotide sequence ID" value="NZ_PDJQ01000001.1"/>
</dbReference>
<accession>A0A2A9HHL2</accession>
<dbReference type="EMBL" id="PDJQ01000001">
    <property type="protein sequence ID" value="PFG74299.1"/>
    <property type="molecule type" value="Genomic_DNA"/>
</dbReference>
<evidence type="ECO:0000313" key="1">
    <source>
        <dbReference type="EMBL" id="PFG74299.1"/>
    </source>
</evidence>
<dbReference type="InterPro" id="IPR008930">
    <property type="entry name" value="Terpenoid_cyclase/PrenylTrfase"/>
</dbReference>
<dbReference type="AlphaFoldDB" id="A0A2A9HHL2"/>